<organism evidence="3 4">
    <name type="scientific">Sulfobacillus acidophilus</name>
    <dbReference type="NCBI Taxonomy" id="53633"/>
    <lineage>
        <taxon>Bacteria</taxon>
        <taxon>Bacillati</taxon>
        <taxon>Bacillota</taxon>
        <taxon>Clostridia</taxon>
        <taxon>Eubacteriales</taxon>
        <taxon>Clostridiales Family XVII. Incertae Sedis</taxon>
        <taxon>Sulfobacillus</taxon>
    </lineage>
</organism>
<evidence type="ECO:0000259" key="2">
    <source>
        <dbReference type="Pfam" id="PF02371"/>
    </source>
</evidence>
<keyword evidence="4" id="KW-1185">Reference proteome</keyword>
<feature type="domain" description="Transposase IS116/IS110/IS902 C-terminal" evidence="2">
    <location>
        <begin position="229"/>
        <end position="307"/>
    </location>
</feature>
<sequence>MKKILHYIGIDVDDQSFHISAISSETRESQQFKTKATTASLIKVLRKYVPDLNKSALVAYEAGHLGYSLMRALDKKGITCKVIAPTSIPKSANERVKNDRLDSEKIAIAMRNNAVSYVNPPSEEQEADRQLVRTRGDLVSQASDIKRNILSMCRTLGLDYTKETNKKSNWTPHHFQYLKKKVPLLQRSAAIALEAKLKVLEFMRCSIADVEYEIEKLAHSVPYKKTVAALRCFKGIQTTVAMLLATELYSIKRFAHPRQLTAYVGLDIREYSSGGKQSQMGISKMGNKHVRRALVEACQFAFTAKAPLKRLKQAHKKTEKRIIDIADKCRNRLSKKGIRMLLSGKPRNKAKVACAREMLGFIWETLCITTA</sequence>
<proteinExistence type="predicted"/>
<evidence type="ECO:0000313" key="3">
    <source>
        <dbReference type="EMBL" id="MBN4077443.1"/>
    </source>
</evidence>
<name>A0ABS3AYV7_9FIRM</name>
<reference evidence="3" key="1">
    <citation type="submission" date="2021-02" db="EMBL/GenBank/DDBJ databases">
        <title>Activity-based single-cell genomes from oceanic crustal fluid captures similar information to metagenomic and metatranscriptomic surveys with orders of magnitude less sampling.</title>
        <authorList>
            <person name="D'Angelo T.S."/>
            <person name="Orcutt B.N."/>
        </authorList>
    </citation>
    <scope>NUCLEOTIDE SEQUENCE [LARGE SCALE GENOMIC DNA]</scope>
    <source>
        <strain evidence="3">AH-315-E05</strain>
    </source>
</reference>
<dbReference type="NCBIfam" id="NF033542">
    <property type="entry name" value="transpos_IS110"/>
    <property type="match status" value="1"/>
</dbReference>
<dbReference type="Proteomes" id="UP000765003">
    <property type="component" value="Unassembled WGS sequence"/>
</dbReference>
<evidence type="ECO:0000313" key="4">
    <source>
        <dbReference type="Proteomes" id="UP000765003"/>
    </source>
</evidence>
<dbReference type="InterPro" id="IPR002525">
    <property type="entry name" value="Transp_IS110-like_N"/>
</dbReference>
<dbReference type="Pfam" id="PF02371">
    <property type="entry name" value="Transposase_20"/>
    <property type="match status" value="1"/>
</dbReference>
<dbReference type="PANTHER" id="PTHR33055">
    <property type="entry name" value="TRANSPOSASE FOR INSERTION SEQUENCE ELEMENT IS1111A"/>
    <property type="match status" value="1"/>
</dbReference>
<dbReference type="Pfam" id="PF01548">
    <property type="entry name" value="DEDD_Tnp_IS110"/>
    <property type="match status" value="1"/>
</dbReference>
<dbReference type="InterPro" id="IPR003346">
    <property type="entry name" value="Transposase_20"/>
</dbReference>
<dbReference type="InterPro" id="IPR047650">
    <property type="entry name" value="Transpos_IS110"/>
</dbReference>
<protein>
    <submittedName>
        <fullName evidence="3">IS110 family transposase</fullName>
    </submittedName>
</protein>
<comment type="caution">
    <text evidence="3">The sequence shown here is derived from an EMBL/GenBank/DDBJ whole genome shotgun (WGS) entry which is preliminary data.</text>
</comment>
<feature type="domain" description="Transposase IS110-like N-terminal" evidence="1">
    <location>
        <begin position="8"/>
        <end position="152"/>
    </location>
</feature>
<accession>A0ABS3AYV7</accession>
<evidence type="ECO:0000259" key="1">
    <source>
        <dbReference type="Pfam" id="PF01548"/>
    </source>
</evidence>
<dbReference type="PANTHER" id="PTHR33055:SF13">
    <property type="entry name" value="TRANSPOSASE"/>
    <property type="match status" value="1"/>
</dbReference>
<dbReference type="EMBL" id="JAFITA010000011">
    <property type="protein sequence ID" value="MBN4077443.1"/>
    <property type="molecule type" value="Genomic_DNA"/>
</dbReference>
<gene>
    <name evidence="3" type="ORF">JYT19_00870</name>
</gene>